<accession>A0A699S8L8</accession>
<reference evidence="1" key="1">
    <citation type="journal article" date="2019" name="Sci. Rep.">
        <title>Draft genome of Tanacetum cinerariifolium, the natural source of mosquito coil.</title>
        <authorList>
            <person name="Yamashiro T."/>
            <person name="Shiraishi A."/>
            <person name="Satake H."/>
            <person name="Nakayama K."/>
        </authorList>
    </citation>
    <scope>NUCLEOTIDE SEQUENCE</scope>
</reference>
<proteinExistence type="predicted"/>
<protein>
    <submittedName>
        <fullName evidence="1">Uncharacterized protein</fullName>
    </submittedName>
</protein>
<name>A0A699S8L8_TANCI</name>
<sequence length="69" mass="7843">MVKRWKLLTSCGVHIISFTTAQLILLVERRYPLSKFTLEQMCYKDAAKLKLKLLMINVAAAGSSEEITK</sequence>
<evidence type="ECO:0000313" key="1">
    <source>
        <dbReference type="EMBL" id="GFC93573.1"/>
    </source>
</evidence>
<dbReference type="AlphaFoldDB" id="A0A699S8L8"/>
<organism evidence="1">
    <name type="scientific">Tanacetum cinerariifolium</name>
    <name type="common">Dalmatian daisy</name>
    <name type="synonym">Chrysanthemum cinerariifolium</name>
    <dbReference type="NCBI Taxonomy" id="118510"/>
    <lineage>
        <taxon>Eukaryota</taxon>
        <taxon>Viridiplantae</taxon>
        <taxon>Streptophyta</taxon>
        <taxon>Embryophyta</taxon>
        <taxon>Tracheophyta</taxon>
        <taxon>Spermatophyta</taxon>
        <taxon>Magnoliopsida</taxon>
        <taxon>eudicotyledons</taxon>
        <taxon>Gunneridae</taxon>
        <taxon>Pentapetalae</taxon>
        <taxon>asterids</taxon>
        <taxon>campanulids</taxon>
        <taxon>Asterales</taxon>
        <taxon>Asteraceae</taxon>
        <taxon>Asteroideae</taxon>
        <taxon>Anthemideae</taxon>
        <taxon>Anthemidinae</taxon>
        <taxon>Tanacetum</taxon>
    </lineage>
</organism>
<dbReference type="EMBL" id="BKCJ011144126">
    <property type="protein sequence ID" value="GFC93573.1"/>
    <property type="molecule type" value="Genomic_DNA"/>
</dbReference>
<gene>
    <name evidence="1" type="ORF">Tci_865543</name>
</gene>
<comment type="caution">
    <text evidence="1">The sequence shown here is derived from an EMBL/GenBank/DDBJ whole genome shotgun (WGS) entry which is preliminary data.</text>
</comment>